<dbReference type="InterPro" id="IPR012337">
    <property type="entry name" value="RNaseH-like_sf"/>
</dbReference>
<dbReference type="HOGENOM" id="CLU_009123_15_4_1"/>
<sequence length="55" mass="6150">FPTIFQLVLNILPAQASSVPAECAFSSAAETDTKQRSRISLNLMEELQIFKHMII</sequence>
<evidence type="ECO:0000313" key="2">
    <source>
        <dbReference type="EMBL" id="KIJ40823.1"/>
    </source>
</evidence>
<evidence type="ECO:0000256" key="1">
    <source>
        <dbReference type="SAM" id="SignalP"/>
    </source>
</evidence>
<keyword evidence="3" id="KW-1185">Reference proteome</keyword>
<feature type="non-terminal residue" evidence="2">
    <location>
        <position position="1"/>
    </location>
</feature>
<evidence type="ECO:0000313" key="3">
    <source>
        <dbReference type="Proteomes" id="UP000054279"/>
    </source>
</evidence>
<feature type="signal peptide" evidence="1">
    <location>
        <begin position="1"/>
        <end position="16"/>
    </location>
</feature>
<keyword evidence="1" id="KW-0732">Signal</keyword>
<proteinExistence type="predicted"/>
<accession>A0A0C9UCJ9</accession>
<feature type="chain" id="PRO_5002221004" evidence="1">
    <location>
        <begin position="17"/>
        <end position="55"/>
    </location>
</feature>
<name>A0A0C9UCJ9_SPHS4</name>
<dbReference type="AlphaFoldDB" id="A0A0C9UCJ9"/>
<dbReference type="SUPFAM" id="SSF53098">
    <property type="entry name" value="Ribonuclease H-like"/>
    <property type="match status" value="1"/>
</dbReference>
<dbReference type="OrthoDB" id="3262464at2759"/>
<dbReference type="Proteomes" id="UP000054279">
    <property type="component" value="Unassembled WGS sequence"/>
</dbReference>
<reference evidence="2 3" key="1">
    <citation type="submission" date="2014-06" db="EMBL/GenBank/DDBJ databases">
        <title>Evolutionary Origins and Diversification of the Mycorrhizal Mutualists.</title>
        <authorList>
            <consortium name="DOE Joint Genome Institute"/>
            <consortium name="Mycorrhizal Genomics Consortium"/>
            <person name="Kohler A."/>
            <person name="Kuo A."/>
            <person name="Nagy L.G."/>
            <person name="Floudas D."/>
            <person name="Copeland A."/>
            <person name="Barry K.W."/>
            <person name="Cichocki N."/>
            <person name="Veneault-Fourrey C."/>
            <person name="LaButti K."/>
            <person name="Lindquist E.A."/>
            <person name="Lipzen A."/>
            <person name="Lundell T."/>
            <person name="Morin E."/>
            <person name="Murat C."/>
            <person name="Riley R."/>
            <person name="Ohm R."/>
            <person name="Sun H."/>
            <person name="Tunlid A."/>
            <person name="Henrissat B."/>
            <person name="Grigoriev I.V."/>
            <person name="Hibbett D.S."/>
            <person name="Martin F."/>
        </authorList>
    </citation>
    <scope>NUCLEOTIDE SEQUENCE [LARGE SCALE GENOMIC DNA]</scope>
    <source>
        <strain evidence="2 3">SS14</strain>
    </source>
</reference>
<organism evidence="2 3">
    <name type="scientific">Sphaerobolus stellatus (strain SS14)</name>
    <dbReference type="NCBI Taxonomy" id="990650"/>
    <lineage>
        <taxon>Eukaryota</taxon>
        <taxon>Fungi</taxon>
        <taxon>Dikarya</taxon>
        <taxon>Basidiomycota</taxon>
        <taxon>Agaricomycotina</taxon>
        <taxon>Agaricomycetes</taxon>
        <taxon>Phallomycetidae</taxon>
        <taxon>Geastrales</taxon>
        <taxon>Sphaerobolaceae</taxon>
        <taxon>Sphaerobolus</taxon>
    </lineage>
</organism>
<gene>
    <name evidence="2" type="ORF">M422DRAFT_173147</name>
</gene>
<dbReference type="EMBL" id="KN837141">
    <property type="protein sequence ID" value="KIJ40823.1"/>
    <property type="molecule type" value="Genomic_DNA"/>
</dbReference>
<protein>
    <submittedName>
        <fullName evidence="2">Unplaced genomic scaffold SPHSTscaffold_66, whole genome shotgun sequence</fullName>
    </submittedName>
</protein>